<feature type="compositionally biased region" description="Polar residues" evidence="1">
    <location>
        <begin position="9"/>
        <end position="31"/>
    </location>
</feature>
<dbReference type="PROSITE" id="PS00018">
    <property type="entry name" value="EF_HAND_1"/>
    <property type="match status" value="1"/>
</dbReference>
<evidence type="ECO:0000256" key="1">
    <source>
        <dbReference type="SAM" id="MobiDB-lite"/>
    </source>
</evidence>
<reference evidence="3" key="1">
    <citation type="submission" date="2021-02" db="EMBL/GenBank/DDBJ databases">
        <authorList>
            <person name="Nowell W R."/>
        </authorList>
    </citation>
    <scope>NUCLEOTIDE SEQUENCE</scope>
</reference>
<dbReference type="InterPro" id="IPR018247">
    <property type="entry name" value="EF_Hand_1_Ca_BS"/>
</dbReference>
<organism evidence="3 4">
    <name type="scientific">Adineta steineri</name>
    <dbReference type="NCBI Taxonomy" id="433720"/>
    <lineage>
        <taxon>Eukaryota</taxon>
        <taxon>Metazoa</taxon>
        <taxon>Spiralia</taxon>
        <taxon>Gnathifera</taxon>
        <taxon>Rotifera</taxon>
        <taxon>Eurotatoria</taxon>
        <taxon>Bdelloidea</taxon>
        <taxon>Adinetida</taxon>
        <taxon>Adinetidae</taxon>
        <taxon>Adineta</taxon>
    </lineage>
</organism>
<evidence type="ECO:0000313" key="4">
    <source>
        <dbReference type="Proteomes" id="UP000663860"/>
    </source>
</evidence>
<gene>
    <name evidence="3" type="ORF">IZO911_LOCUS9916</name>
</gene>
<dbReference type="AlphaFoldDB" id="A0A813WGA5"/>
<protein>
    <recommendedName>
        <fullName evidence="2">EF-hand domain-containing protein</fullName>
    </recommendedName>
</protein>
<evidence type="ECO:0000259" key="2">
    <source>
        <dbReference type="PROSITE" id="PS50222"/>
    </source>
</evidence>
<dbReference type="EMBL" id="CAJNOE010000070">
    <property type="protein sequence ID" value="CAF0857063.1"/>
    <property type="molecule type" value="Genomic_DNA"/>
</dbReference>
<accession>A0A813WGA5</accession>
<proteinExistence type="predicted"/>
<comment type="caution">
    <text evidence="3">The sequence shown here is derived from an EMBL/GenBank/DDBJ whole genome shotgun (WGS) entry which is preliminary data.</text>
</comment>
<name>A0A813WGA5_9BILA</name>
<dbReference type="PROSITE" id="PS50222">
    <property type="entry name" value="EF_HAND_2"/>
    <property type="match status" value="1"/>
</dbReference>
<feature type="region of interest" description="Disordered" evidence="1">
    <location>
        <begin position="1"/>
        <end position="58"/>
    </location>
</feature>
<feature type="domain" description="EF-hand" evidence="2">
    <location>
        <begin position="1"/>
        <end position="32"/>
    </location>
</feature>
<feature type="region of interest" description="Disordered" evidence="1">
    <location>
        <begin position="159"/>
        <end position="179"/>
    </location>
</feature>
<dbReference type="InterPro" id="IPR002048">
    <property type="entry name" value="EF_hand_dom"/>
</dbReference>
<feature type="compositionally biased region" description="Low complexity" evidence="1">
    <location>
        <begin position="38"/>
        <end position="52"/>
    </location>
</feature>
<dbReference type="GO" id="GO:0005509">
    <property type="term" value="F:calcium ion binding"/>
    <property type="evidence" value="ECO:0007669"/>
    <property type="project" value="InterPro"/>
</dbReference>
<dbReference type="Proteomes" id="UP000663860">
    <property type="component" value="Unassembled WGS sequence"/>
</dbReference>
<sequence length="222" mass="21947">MSDSDFRQADTNGDNSLDINEFRNFTSQHNNNGGGNGFTSNSSSFESSSSSGGALGGASYGASYQGGSGLAGGAGYGAAGLAGSSGYESSSFSSSTGFGGAGLAGGAGYGAGGLSGGSGYEASGFSSSAGYGAAGAAGYGASSSESVNTTSVQRYATDSRGLFQDSNPQIIRRPAPGGPLTYTQNIRVRFLQPPPIPPPGVEMSSENEDYMNVVATTTMGRN</sequence>
<evidence type="ECO:0000313" key="3">
    <source>
        <dbReference type="EMBL" id="CAF0857063.1"/>
    </source>
</evidence>